<protein>
    <submittedName>
        <fullName evidence="2">Uncharacterized protein</fullName>
    </submittedName>
</protein>
<evidence type="ECO:0000313" key="2">
    <source>
        <dbReference type="EMBL" id="CAK7322534.1"/>
    </source>
</evidence>
<comment type="caution">
    <text evidence="2">The sequence shown here is derived from an EMBL/GenBank/DDBJ whole genome shotgun (WGS) entry which is preliminary data.</text>
</comment>
<name>A0AAV1QNM6_9ROSI</name>
<dbReference type="EMBL" id="CAWUPB010000026">
    <property type="protein sequence ID" value="CAK7322534.1"/>
    <property type="molecule type" value="Genomic_DNA"/>
</dbReference>
<dbReference type="AlphaFoldDB" id="A0AAV1QNM6"/>
<accession>A0AAV1QNM6</accession>
<organism evidence="2 3">
    <name type="scientific">Dovyalis caffra</name>
    <dbReference type="NCBI Taxonomy" id="77055"/>
    <lineage>
        <taxon>Eukaryota</taxon>
        <taxon>Viridiplantae</taxon>
        <taxon>Streptophyta</taxon>
        <taxon>Embryophyta</taxon>
        <taxon>Tracheophyta</taxon>
        <taxon>Spermatophyta</taxon>
        <taxon>Magnoliopsida</taxon>
        <taxon>eudicotyledons</taxon>
        <taxon>Gunneridae</taxon>
        <taxon>Pentapetalae</taxon>
        <taxon>rosids</taxon>
        <taxon>fabids</taxon>
        <taxon>Malpighiales</taxon>
        <taxon>Salicaceae</taxon>
        <taxon>Flacourtieae</taxon>
        <taxon>Dovyalis</taxon>
    </lineage>
</organism>
<evidence type="ECO:0000313" key="3">
    <source>
        <dbReference type="Proteomes" id="UP001314170"/>
    </source>
</evidence>
<feature type="region of interest" description="Disordered" evidence="1">
    <location>
        <begin position="46"/>
        <end position="67"/>
    </location>
</feature>
<evidence type="ECO:0000256" key="1">
    <source>
        <dbReference type="SAM" id="MobiDB-lite"/>
    </source>
</evidence>
<sequence length="67" mass="7149">MALQVLLGPGLLGHIPFIKSNITVGKLKSKRTENGWTAMKKDLIFDPKSDGAASSDFANQPPPLSAE</sequence>
<dbReference type="Proteomes" id="UP001314170">
    <property type="component" value="Unassembled WGS sequence"/>
</dbReference>
<reference evidence="2 3" key="1">
    <citation type="submission" date="2024-01" db="EMBL/GenBank/DDBJ databases">
        <authorList>
            <person name="Waweru B."/>
        </authorList>
    </citation>
    <scope>NUCLEOTIDE SEQUENCE [LARGE SCALE GENOMIC DNA]</scope>
</reference>
<proteinExistence type="predicted"/>
<keyword evidence="3" id="KW-1185">Reference proteome</keyword>
<gene>
    <name evidence="2" type="ORF">DCAF_LOCUS144</name>
</gene>